<dbReference type="InterPro" id="IPR020559">
    <property type="entry name" value="PRibGlycinamide_synth_CS"/>
</dbReference>
<dbReference type="SUPFAM" id="SSF51246">
    <property type="entry name" value="Rudiment single hybrid motif"/>
    <property type="match status" value="1"/>
</dbReference>
<dbReference type="SMART" id="SM01210">
    <property type="entry name" value="GARS_C"/>
    <property type="match status" value="1"/>
</dbReference>
<evidence type="ECO:0000256" key="7">
    <source>
        <dbReference type="ARBA" id="ARBA00022755"/>
    </source>
</evidence>
<evidence type="ECO:0000256" key="5">
    <source>
        <dbReference type="ARBA" id="ARBA00022598"/>
    </source>
</evidence>
<comment type="caution">
    <text evidence="15">The sequence shown here is derived from an EMBL/GenBank/DDBJ whole genome shotgun (WGS) entry which is preliminary data.</text>
</comment>
<dbReference type="EC" id="6.3.4.13" evidence="4 12"/>
<evidence type="ECO:0000256" key="2">
    <source>
        <dbReference type="ARBA" id="ARBA00001946"/>
    </source>
</evidence>
<dbReference type="GO" id="GO:0006189">
    <property type="term" value="P:'de novo' IMP biosynthetic process"/>
    <property type="evidence" value="ECO:0007669"/>
    <property type="project" value="UniProtKB-UniRule"/>
</dbReference>
<gene>
    <name evidence="12" type="primary">purD</name>
    <name evidence="15" type="ORF">A2660_02960</name>
</gene>
<evidence type="ECO:0000256" key="6">
    <source>
        <dbReference type="ARBA" id="ARBA00022741"/>
    </source>
</evidence>
<dbReference type="Proteomes" id="UP000176233">
    <property type="component" value="Unassembled WGS sequence"/>
</dbReference>
<comment type="similarity">
    <text evidence="9 12">Belongs to the GARS family.</text>
</comment>
<evidence type="ECO:0000256" key="9">
    <source>
        <dbReference type="ARBA" id="ARBA00038345"/>
    </source>
</evidence>
<dbReference type="Gene3D" id="3.90.600.10">
    <property type="entry name" value="Phosphoribosylglycinamide synthetase, C-terminal domain"/>
    <property type="match status" value="1"/>
</dbReference>
<dbReference type="PANTHER" id="PTHR43472">
    <property type="entry name" value="PHOSPHORIBOSYLAMINE--GLYCINE LIGASE"/>
    <property type="match status" value="1"/>
</dbReference>
<evidence type="ECO:0000313" key="15">
    <source>
        <dbReference type="EMBL" id="OGE80029.1"/>
    </source>
</evidence>
<dbReference type="InterPro" id="IPR020562">
    <property type="entry name" value="PRibGlycinamide_synth_N"/>
</dbReference>
<dbReference type="InterPro" id="IPR020560">
    <property type="entry name" value="PRibGlycinamide_synth_C-dom"/>
</dbReference>
<dbReference type="Pfam" id="PF01071">
    <property type="entry name" value="GARS_A"/>
    <property type="match status" value="1"/>
</dbReference>
<dbReference type="UniPathway" id="UPA00074">
    <property type="reaction ID" value="UER00125"/>
</dbReference>
<evidence type="ECO:0000256" key="1">
    <source>
        <dbReference type="ARBA" id="ARBA00001936"/>
    </source>
</evidence>
<dbReference type="PANTHER" id="PTHR43472:SF1">
    <property type="entry name" value="PHOSPHORIBOSYLAMINE--GLYCINE LIGASE, CHLOROPLASTIC"/>
    <property type="match status" value="1"/>
</dbReference>
<comment type="cofactor">
    <cofactor evidence="2">
        <name>Mg(2+)</name>
        <dbReference type="ChEBI" id="CHEBI:18420"/>
    </cofactor>
</comment>
<protein>
    <recommendedName>
        <fullName evidence="4 12">Phosphoribosylamine--glycine ligase</fullName>
        <ecNumber evidence="4 12">6.3.4.13</ecNumber>
    </recommendedName>
    <alternativeName>
        <fullName evidence="12">GARS</fullName>
    </alternativeName>
    <alternativeName>
        <fullName evidence="10 12">Glycinamide ribonucleotide synthetase</fullName>
    </alternativeName>
    <alternativeName>
        <fullName evidence="11 12">Phosphoribosylglycinamide synthetase</fullName>
    </alternativeName>
</protein>
<comment type="catalytic activity">
    <reaction evidence="12">
        <text>5-phospho-beta-D-ribosylamine + glycine + ATP = N(1)-(5-phospho-beta-D-ribosyl)glycinamide + ADP + phosphate + H(+)</text>
        <dbReference type="Rhea" id="RHEA:17453"/>
        <dbReference type="ChEBI" id="CHEBI:15378"/>
        <dbReference type="ChEBI" id="CHEBI:30616"/>
        <dbReference type="ChEBI" id="CHEBI:43474"/>
        <dbReference type="ChEBI" id="CHEBI:57305"/>
        <dbReference type="ChEBI" id="CHEBI:58681"/>
        <dbReference type="ChEBI" id="CHEBI:143788"/>
        <dbReference type="ChEBI" id="CHEBI:456216"/>
        <dbReference type="EC" id="6.3.4.13"/>
    </reaction>
</comment>
<evidence type="ECO:0000256" key="3">
    <source>
        <dbReference type="ARBA" id="ARBA00005174"/>
    </source>
</evidence>
<dbReference type="GO" id="GO:0005524">
    <property type="term" value="F:ATP binding"/>
    <property type="evidence" value="ECO:0007669"/>
    <property type="project" value="UniProtKB-UniRule"/>
</dbReference>
<organism evidence="15 16">
    <name type="scientific">Candidatus Doudnabacteria bacterium RIFCSPHIGHO2_01_FULL_45_18</name>
    <dbReference type="NCBI Taxonomy" id="1817823"/>
    <lineage>
        <taxon>Bacteria</taxon>
        <taxon>Candidatus Doudnaibacteriota</taxon>
    </lineage>
</organism>
<name>A0A1F5NQR6_9BACT</name>
<sequence>MKKPVALVLGSGSREHSVVESVARSANVFWYPGNGITGVVGLRPLIKPGHTPLVTNPMEMLGLAGYVNADLTFVGPEAPLDAGIADQFAAAGSLLLGPTRAAARLETSKVFAKEFMRRHNILTADFRVFEDADEALAYVRNRNCSLVVKADGLADGKGVYVCDDAQQAQRAVLELMVEKVHGKAGERIVIEEKLNGEECSFFVLCDGTVAIEFGTAGDHKRAFDGDLGPNTGGMGAFAPHPAMADLGLRERIMREIIYPTLEGMKAEGYPFRGFLYVGLMLTDEGPKVIEFNVRLGDPEAQVILPLLESDAFELFRAAATGRLKNYQALWSDQVAVGITMVSGRYPEKEMIKHRITGPITPGQAILDVNVYHGATVREGEDFFATGGRVLTVVGKVQSYRVARDRAYSVVSQIHFENMRYRNDIAARVFQPPMP</sequence>
<dbReference type="PROSITE" id="PS00184">
    <property type="entry name" value="GARS"/>
    <property type="match status" value="1"/>
</dbReference>
<dbReference type="NCBIfam" id="TIGR00877">
    <property type="entry name" value="purD"/>
    <property type="match status" value="1"/>
</dbReference>
<keyword evidence="7 12" id="KW-0658">Purine biosynthesis</keyword>
<dbReference type="InterPro" id="IPR020561">
    <property type="entry name" value="PRibGlycinamid_synth_ATP-grasp"/>
</dbReference>
<dbReference type="HAMAP" id="MF_00138">
    <property type="entry name" value="GARS"/>
    <property type="match status" value="1"/>
</dbReference>
<keyword evidence="5 12" id="KW-0436">Ligase</keyword>
<dbReference type="GO" id="GO:0046872">
    <property type="term" value="F:metal ion binding"/>
    <property type="evidence" value="ECO:0007669"/>
    <property type="project" value="InterPro"/>
</dbReference>
<keyword evidence="6 13" id="KW-0547">Nucleotide-binding</keyword>
<feature type="domain" description="ATP-grasp" evidence="14">
    <location>
        <begin position="113"/>
        <end position="320"/>
    </location>
</feature>
<dbReference type="SUPFAM" id="SSF56059">
    <property type="entry name" value="Glutathione synthetase ATP-binding domain-like"/>
    <property type="match status" value="1"/>
</dbReference>
<dbReference type="InterPro" id="IPR011761">
    <property type="entry name" value="ATP-grasp"/>
</dbReference>
<dbReference type="Gene3D" id="3.30.1490.20">
    <property type="entry name" value="ATP-grasp fold, A domain"/>
    <property type="match status" value="1"/>
</dbReference>
<evidence type="ECO:0000256" key="13">
    <source>
        <dbReference type="PROSITE-ProRule" id="PRU00409"/>
    </source>
</evidence>
<accession>A0A1F5NQR6</accession>
<evidence type="ECO:0000259" key="14">
    <source>
        <dbReference type="PROSITE" id="PS50975"/>
    </source>
</evidence>
<reference evidence="15 16" key="1">
    <citation type="journal article" date="2016" name="Nat. Commun.">
        <title>Thousands of microbial genomes shed light on interconnected biogeochemical processes in an aquifer system.</title>
        <authorList>
            <person name="Anantharaman K."/>
            <person name="Brown C.T."/>
            <person name="Hug L.A."/>
            <person name="Sharon I."/>
            <person name="Castelle C.J."/>
            <person name="Probst A.J."/>
            <person name="Thomas B.C."/>
            <person name="Singh A."/>
            <person name="Wilkins M.J."/>
            <person name="Karaoz U."/>
            <person name="Brodie E.L."/>
            <person name="Williams K.H."/>
            <person name="Hubbard S.S."/>
            <person name="Banfield J.F."/>
        </authorList>
    </citation>
    <scope>NUCLEOTIDE SEQUENCE [LARGE SCALE GENOMIC DNA]</scope>
</reference>
<dbReference type="AlphaFoldDB" id="A0A1F5NQR6"/>
<dbReference type="Pfam" id="PF02844">
    <property type="entry name" value="GARS_N"/>
    <property type="match status" value="1"/>
</dbReference>
<evidence type="ECO:0000313" key="16">
    <source>
        <dbReference type="Proteomes" id="UP000176233"/>
    </source>
</evidence>
<dbReference type="SMART" id="SM01209">
    <property type="entry name" value="GARS_A"/>
    <property type="match status" value="1"/>
</dbReference>
<dbReference type="InterPro" id="IPR013815">
    <property type="entry name" value="ATP_grasp_subdomain_1"/>
</dbReference>
<dbReference type="InterPro" id="IPR037123">
    <property type="entry name" value="PRibGlycinamide_synth_C_sf"/>
</dbReference>
<dbReference type="InterPro" id="IPR000115">
    <property type="entry name" value="PRibGlycinamide_synth"/>
</dbReference>
<dbReference type="Gene3D" id="3.30.470.20">
    <property type="entry name" value="ATP-grasp fold, B domain"/>
    <property type="match status" value="1"/>
</dbReference>
<dbReference type="Gene3D" id="3.40.50.20">
    <property type="match status" value="1"/>
</dbReference>
<dbReference type="GO" id="GO:0009113">
    <property type="term" value="P:purine nucleobase biosynthetic process"/>
    <property type="evidence" value="ECO:0007669"/>
    <property type="project" value="InterPro"/>
</dbReference>
<dbReference type="InterPro" id="IPR011054">
    <property type="entry name" value="Rudment_hybrid_motif"/>
</dbReference>
<dbReference type="Pfam" id="PF02843">
    <property type="entry name" value="GARS_C"/>
    <property type="match status" value="1"/>
</dbReference>
<evidence type="ECO:0000256" key="8">
    <source>
        <dbReference type="ARBA" id="ARBA00022840"/>
    </source>
</evidence>
<evidence type="ECO:0000256" key="4">
    <source>
        <dbReference type="ARBA" id="ARBA00013255"/>
    </source>
</evidence>
<keyword evidence="8 13" id="KW-0067">ATP-binding</keyword>
<dbReference type="PROSITE" id="PS50975">
    <property type="entry name" value="ATP_GRASP"/>
    <property type="match status" value="1"/>
</dbReference>
<evidence type="ECO:0000256" key="10">
    <source>
        <dbReference type="ARBA" id="ARBA00042242"/>
    </source>
</evidence>
<comment type="pathway">
    <text evidence="3 12">Purine metabolism; IMP biosynthesis via de novo pathway; N(1)-(5-phospho-D-ribosyl)glycinamide from 5-phospho-alpha-D-ribose 1-diphosphate: step 2/2.</text>
</comment>
<evidence type="ECO:0000256" key="12">
    <source>
        <dbReference type="HAMAP-Rule" id="MF_00138"/>
    </source>
</evidence>
<dbReference type="InterPro" id="IPR016185">
    <property type="entry name" value="PreATP-grasp_dom_sf"/>
</dbReference>
<dbReference type="EMBL" id="MFEJ01000023">
    <property type="protein sequence ID" value="OGE80029.1"/>
    <property type="molecule type" value="Genomic_DNA"/>
</dbReference>
<evidence type="ECO:0000256" key="11">
    <source>
        <dbReference type="ARBA" id="ARBA00042864"/>
    </source>
</evidence>
<comment type="cofactor">
    <cofactor evidence="1">
        <name>Mn(2+)</name>
        <dbReference type="ChEBI" id="CHEBI:29035"/>
    </cofactor>
</comment>
<proteinExistence type="inferred from homology"/>
<dbReference type="SUPFAM" id="SSF52440">
    <property type="entry name" value="PreATP-grasp domain"/>
    <property type="match status" value="1"/>
</dbReference>
<dbReference type="GO" id="GO:0004637">
    <property type="term" value="F:phosphoribosylamine-glycine ligase activity"/>
    <property type="evidence" value="ECO:0007669"/>
    <property type="project" value="UniProtKB-UniRule"/>
</dbReference>